<comment type="caution">
    <text evidence="2">The sequence shown here is derived from an EMBL/GenBank/DDBJ whole genome shotgun (WGS) entry which is preliminary data.</text>
</comment>
<name>A0ABQ9W9W7_SAGOE</name>
<proteinExistence type="predicted"/>
<dbReference type="Gene3D" id="3.10.20.90">
    <property type="entry name" value="Phosphatidylinositol 3-kinase Catalytic Subunit, Chain A, domain 1"/>
    <property type="match status" value="1"/>
</dbReference>
<evidence type="ECO:0000256" key="1">
    <source>
        <dbReference type="SAM" id="MobiDB-lite"/>
    </source>
</evidence>
<evidence type="ECO:0000313" key="3">
    <source>
        <dbReference type="Proteomes" id="UP001266305"/>
    </source>
</evidence>
<feature type="region of interest" description="Disordered" evidence="1">
    <location>
        <begin position="1"/>
        <end position="35"/>
    </location>
</feature>
<dbReference type="EMBL" id="JASSZA010000002">
    <property type="protein sequence ID" value="KAK2118429.1"/>
    <property type="molecule type" value="Genomic_DNA"/>
</dbReference>
<sequence length="213" mass="22547">MRGAKETRSEGAILAPRRRRRGPAGVTDSAPPEAGRGLRVRYKSASAYLLGKEDAAREIRRFSFCFSSEPEAEAEAAAGLGPCDRLLSRVAALFPALRPGGFQAHYPAGAVTQAGPGLLQRGGCPLPSRRYLAGREGAGAWALLSWERQTPPLPLWGVANLSKDAPGRGHSGYCDILLRQVVGSDNAPGSASGWEGVTRVNKRALRPLRGGGH</sequence>
<gene>
    <name evidence="2" type="ORF">P7K49_005316</name>
</gene>
<accession>A0ABQ9W9W7</accession>
<keyword evidence="3" id="KW-1185">Reference proteome</keyword>
<reference evidence="2 3" key="1">
    <citation type="submission" date="2023-05" db="EMBL/GenBank/DDBJ databases">
        <title>B98-5 Cell Line De Novo Hybrid Assembly: An Optical Mapping Approach.</title>
        <authorList>
            <person name="Kananen K."/>
            <person name="Auerbach J.A."/>
            <person name="Kautto E."/>
            <person name="Blachly J.S."/>
        </authorList>
    </citation>
    <scope>NUCLEOTIDE SEQUENCE [LARGE SCALE GENOMIC DNA]</scope>
    <source>
        <strain evidence="2">B95-8</strain>
        <tissue evidence="2">Cell line</tissue>
    </source>
</reference>
<dbReference type="Proteomes" id="UP001266305">
    <property type="component" value="Unassembled WGS sequence"/>
</dbReference>
<protein>
    <submittedName>
        <fullName evidence="2">Uncharacterized protein</fullName>
    </submittedName>
</protein>
<organism evidence="2 3">
    <name type="scientific">Saguinus oedipus</name>
    <name type="common">Cotton-top tamarin</name>
    <name type="synonym">Oedipomidas oedipus</name>
    <dbReference type="NCBI Taxonomy" id="9490"/>
    <lineage>
        <taxon>Eukaryota</taxon>
        <taxon>Metazoa</taxon>
        <taxon>Chordata</taxon>
        <taxon>Craniata</taxon>
        <taxon>Vertebrata</taxon>
        <taxon>Euteleostomi</taxon>
        <taxon>Mammalia</taxon>
        <taxon>Eutheria</taxon>
        <taxon>Euarchontoglires</taxon>
        <taxon>Primates</taxon>
        <taxon>Haplorrhini</taxon>
        <taxon>Platyrrhini</taxon>
        <taxon>Cebidae</taxon>
        <taxon>Callitrichinae</taxon>
        <taxon>Saguinus</taxon>
    </lineage>
</organism>
<evidence type="ECO:0000313" key="2">
    <source>
        <dbReference type="EMBL" id="KAK2118429.1"/>
    </source>
</evidence>